<proteinExistence type="predicted"/>
<dbReference type="InParanoid" id="A0A0C3FVD3"/>
<gene>
    <name evidence="4" type="ORF">PILCRDRAFT_255956</name>
</gene>
<protein>
    <recommendedName>
        <fullName evidence="3">DUF6533 domain-containing protein</fullName>
    </recommendedName>
</protein>
<feature type="transmembrane region" description="Helical" evidence="2">
    <location>
        <begin position="231"/>
        <end position="252"/>
    </location>
</feature>
<reference evidence="4 5" key="1">
    <citation type="submission" date="2014-04" db="EMBL/GenBank/DDBJ databases">
        <authorList>
            <consortium name="DOE Joint Genome Institute"/>
            <person name="Kuo A."/>
            <person name="Tarkka M."/>
            <person name="Buscot F."/>
            <person name="Kohler A."/>
            <person name="Nagy L.G."/>
            <person name="Floudas D."/>
            <person name="Copeland A."/>
            <person name="Barry K.W."/>
            <person name="Cichocki N."/>
            <person name="Veneault-Fourrey C."/>
            <person name="LaButti K."/>
            <person name="Lindquist E.A."/>
            <person name="Lipzen A."/>
            <person name="Lundell T."/>
            <person name="Morin E."/>
            <person name="Murat C."/>
            <person name="Sun H."/>
            <person name="Tunlid A."/>
            <person name="Henrissat B."/>
            <person name="Grigoriev I.V."/>
            <person name="Hibbett D.S."/>
            <person name="Martin F."/>
            <person name="Nordberg H.P."/>
            <person name="Cantor M.N."/>
            <person name="Hua S.X."/>
        </authorList>
    </citation>
    <scope>NUCLEOTIDE SEQUENCE [LARGE SCALE GENOMIC DNA]</scope>
    <source>
        <strain evidence="4 5">F 1598</strain>
    </source>
</reference>
<evidence type="ECO:0000259" key="3">
    <source>
        <dbReference type="Pfam" id="PF20151"/>
    </source>
</evidence>
<keyword evidence="5" id="KW-1185">Reference proteome</keyword>
<name>A0A0C3FVD3_PILCF</name>
<evidence type="ECO:0000256" key="1">
    <source>
        <dbReference type="SAM" id="MobiDB-lite"/>
    </source>
</evidence>
<keyword evidence="2" id="KW-0472">Membrane</keyword>
<dbReference type="Pfam" id="PF20151">
    <property type="entry name" value="DUF6533"/>
    <property type="match status" value="1"/>
</dbReference>
<sequence length="383" mass="42011">MASNSTIPPDAILNPYTPLAFMPPDVAEQYQVVCYVYVATFAAYAWDWLMSIPEEYAAVRKVGFKAPNIAYFLSRFGTFGSVLSTTIRIAPIDNCNALKYVEGVFAEIAIPSTSLLFFFRVRAIYNNSRVVTAVFGFIWIALAGLSILVMLGITKDRIPYTRLCTAGLAHPTTAIPIILSAANDTLIFFAISYRMLSLSMVGGTWSARAKSFFTGKGLHQLSRSVLQSGQAYYFVTIGVAIASTALMASPSIPGTMKPILGSTYFAVASAMACRVYRAILLGHITEPQVNNTRISSVFRVATNNNNHHRHHLHSHAHDDHKDGEDCSDSSIIPGPGRPRLSPDLKINVAVEKSTRVESDVGYTFWERSSIGDYIPGYDASRRV</sequence>
<dbReference type="AlphaFoldDB" id="A0A0C3FVD3"/>
<feature type="transmembrane region" description="Helical" evidence="2">
    <location>
        <begin position="173"/>
        <end position="191"/>
    </location>
</feature>
<feature type="transmembrane region" description="Helical" evidence="2">
    <location>
        <begin position="69"/>
        <end position="91"/>
    </location>
</feature>
<evidence type="ECO:0000313" key="5">
    <source>
        <dbReference type="Proteomes" id="UP000054166"/>
    </source>
</evidence>
<feature type="transmembrane region" description="Helical" evidence="2">
    <location>
        <begin position="30"/>
        <end position="49"/>
    </location>
</feature>
<keyword evidence="2" id="KW-1133">Transmembrane helix</keyword>
<dbReference type="InterPro" id="IPR045340">
    <property type="entry name" value="DUF6533"/>
</dbReference>
<evidence type="ECO:0000256" key="2">
    <source>
        <dbReference type="SAM" id="Phobius"/>
    </source>
</evidence>
<feature type="region of interest" description="Disordered" evidence="1">
    <location>
        <begin position="308"/>
        <end position="340"/>
    </location>
</feature>
<feature type="compositionally biased region" description="Basic and acidic residues" evidence="1">
    <location>
        <begin position="315"/>
        <end position="324"/>
    </location>
</feature>
<dbReference type="OrthoDB" id="3038990at2759"/>
<feature type="transmembrane region" description="Helical" evidence="2">
    <location>
        <begin position="97"/>
        <end position="118"/>
    </location>
</feature>
<dbReference type="STRING" id="765440.A0A0C3FVD3"/>
<dbReference type="EMBL" id="KN832977">
    <property type="protein sequence ID" value="KIM88405.1"/>
    <property type="molecule type" value="Genomic_DNA"/>
</dbReference>
<evidence type="ECO:0000313" key="4">
    <source>
        <dbReference type="EMBL" id="KIM88405.1"/>
    </source>
</evidence>
<feature type="transmembrane region" description="Helical" evidence="2">
    <location>
        <begin position="130"/>
        <end position="153"/>
    </location>
</feature>
<dbReference type="HOGENOM" id="CLU_060549_0_0_1"/>
<accession>A0A0C3FVD3</accession>
<organism evidence="4 5">
    <name type="scientific">Piloderma croceum (strain F 1598)</name>
    <dbReference type="NCBI Taxonomy" id="765440"/>
    <lineage>
        <taxon>Eukaryota</taxon>
        <taxon>Fungi</taxon>
        <taxon>Dikarya</taxon>
        <taxon>Basidiomycota</taxon>
        <taxon>Agaricomycotina</taxon>
        <taxon>Agaricomycetes</taxon>
        <taxon>Agaricomycetidae</taxon>
        <taxon>Atheliales</taxon>
        <taxon>Atheliaceae</taxon>
        <taxon>Piloderma</taxon>
    </lineage>
</organism>
<feature type="domain" description="DUF6533" evidence="3">
    <location>
        <begin position="35"/>
        <end position="79"/>
    </location>
</feature>
<reference evidence="5" key="2">
    <citation type="submission" date="2015-01" db="EMBL/GenBank/DDBJ databases">
        <title>Evolutionary Origins and Diversification of the Mycorrhizal Mutualists.</title>
        <authorList>
            <consortium name="DOE Joint Genome Institute"/>
            <consortium name="Mycorrhizal Genomics Consortium"/>
            <person name="Kohler A."/>
            <person name="Kuo A."/>
            <person name="Nagy L.G."/>
            <person name="Floudas D."/>
            <person name="Copeland A."/>
            <person name="Barry K.W."/>
            <person name="Cichocki N."/>
            <person name="Veneault-Fourrey C."/>
            <person name="LaButti K."/>
            <person name="Lindquist E.A."/>
            <person name="Lipzen A."/>
            <person name="Lundell T."/>
            <person name="Morin E."/>
            <person name="Murat C."/>
            <person name="Riley R."/>
            <person name="Ohm R."/>
            <person name="Sun H."/>
            <person name="Tunlid A."/>
            <person name="Henrissat B."/>
            <person name="Grigoriev I.V."/>
            <person name="Hibbett D.S."/>
            <person name="Martin F."/>
        </authorList>
    </citation>
    <scope>NUCLEOTIDE SEQUENCE [LARGE SCALE GENOMIC DNA]</scope>
    <source>
        <strain evidence="5">F 1598</strain>
    </source>
</reference>
<keyword evidence="2" id="KW-0812">Transmembrane</keyword>
<dbReference type="Proteomes" id="UP000054166">
    <property type="component" value="Unassembled WGS sequence"/>
</dbReference>